<dbReference type="InterPro" id="IPR007577">
    <property type="entry name" value="GlycoTrfase_DXD_sugar-bd_CS"/>
</dbReference>
<feature type="signal peptide" evidence="2">
    <location>
        <begin position="1"/>
        <end position="20"/>
    </location>
</feature>
<evidence type="ECO:0000256" key="2">
    <source>
        <dbReference type="SAM" id="SignalP"/>
    </source>
</evidence>
<dbReference type="SUPFAM" id="SSF53448">
    <property type="entry name" value="Nucleotide-diphospho-sugar transferases"/>
    <property type="match status" value="1"/>
</dbReference>
<protein>
    <recommendedName>
        <fullName evidence="5">Alpha-1,4-N-acetylglucosaminyltransferase</fullName>
    </recommendedName>
</protein>
<sequence>MHALWLLAAAAASRALRCTAQPGPAAAAPGPSTRRIPDRLLFNHRVNLLKRPKRDRDRAANVRRTIGLVHGVSEVQFLDDDECSTLIASTHSQRLASYFDEEPIGMYKSDICRLAQLAAGGYYLDTDLEVLRDFRTTLPEEVDFVSVIAFQWIGPKNPNEMYNAFIGAAAGHPVVRRAMDMCLEYYDGRNRTLVTALGEHMRGTMLMRMAYEEWAGEEMASGPQVRPPSGLSYFWDEERLNQDVYPDVVPQEGEGTNCNVAVVDRSQQVALFFSHSVGRTTSCRPRGSGISASRSSAEL</sequence>
<name>A0ABN9S3K9_9DINO</name>
<evidence type="ECO:0000313" key="3">
    <source>
        <dbReference type="EMBL" id="CAK0826275.1"/>
    </source>
</evidence>
<keyword evidence="2" id="KW-0732">Signal</keyword>
<reference evidence="3" key="1">
    <citation type="submission" date="2023-10" db="EMBL/GenBank/DDBJ databases">
        <authorList>
            <person name="Chen Y."/>
            <person name="Shah S."/>
            <person name="Dougan E. K."/>
            <person name="Thang M."/>
            <person name="Chan C."/>
        </authorList>
    </citation>
    <scope>NUCLEOTIDE SEQUENCE [LARGE SCALE GENOMIC DNA]</scope>
</reference>
<gene>
    <name evidence="3" type="ORF">PCOR1329_LOCUS26194</name>
</gene>
<dbReference type="PANTHER" id="PTHR32385">
    <property type="entry name" value="MANNOSYL PHOSPHORYLINOSITOL CERAMIDE SYNTHASE"/>
    <property type="match status" value="1"/>
</dbReference>
<keyword evidence="4" id="KW-1185">Reference proteome</keyword>
<evidence type="ECO:0000313" key="4">
    <source>
        <dbReference type="Proteomes" id="UP001189429"/>
    </source>
</evidence>
<dbReference type="EMBL" id="CAUYUJ010009269">
    <property type="protein sequence ID" value="CAK0826275.1"/>
    <property type="molecule type" value="Genomic_DNA"/>
</dbReference>
<dbReference type="PANTHER" id="PTHR32385:SF15">
    <property type="entry name" value="INOSITOL PHOSPHOCERAMIDE MANNOSYLTRANSFERASE 1"/>
    <property type="match status" value="1"/>
</dbReference>
<proteinExistence type="predicted"/>
<accession>A0ABN9S3K9</accession>
<dbReference type="Pfam" id="PF04488">
    <property type="entry name" value="Gly_transf_sug"/>
    <property type="match status" value="1"/>
</dbReference>
<dbReference type="Gene3D" id="3.90.550.20">
    <property type="match status" value="1"/>
</dbReference>
<dbReference type="InterPro" id="IPR029044">
    <property type="entry name" value="Nucleotide-diphossugar_trans"/>
</dbReference>
<evidence type="ECO:0008006" key="5">
    <source>
        <dbReference type="Google" id="ProtNLM"/>
    </source>
</evidence>
<dbReference type="Proteomes" id="UP001189429">
    <property type="component" value="Unassembled WGS sequence"/>
</dbReference>
<comment type="caution">
    <text evidence="3">The sequence shown here is derived from an EMBL/GenBank/DDBJ whole genome shotgun (WGS) entry which is preliminary data.</text>
</comment>
<feature type="chain" id="PRO_5045551560" description="Alpha-1,4-N-acetylglucosaminyltransferase" evidence="2">
    <location>
        <begin position="21"/>
        <end position="299"/>
    </location>
</feature>
<dbReference type="InterPro" id="IPR051706">
    <property type="entry name" value="Glycosyltransferase_domain"/>
</dbReference>
<keyword evidence="1" id="KW-0808">Transferase</keyword>
<evidence type="ECO:0000256" key="1">
    <source>
        <dbReference type="ARBA" id="ARBA00022679"/>
    </source>
</evidence>
<organism evidence="3 4">
    <name type="scientific">Prorocentrum cordatum</name>
    <dbReference type="NCBI Taxonomy" id="2364126"/>
    <lineage>
        <taxon>Eukaryota</taxon>
        <taxon>Sar</taxon>
        <taxon>Alveolata</taxon>
        <taxon>Dinophyceae</taxon>
        <taxon>Prorocentrales</taxon>
        <taxon>Prorocentraceae</taxon>
        <taxon>Prorocentrum</taxon>
    </lineage>
</organism>